<evidence type="ECO:0000256" key="2">
    <source>
        <dbReference type="ARBA" id="ARBA00009477"/>
    </source>
</evidence>
<dbReference type="EMBL" id="AKGD01000003">
    <property type="protein sequence ID" value="EIT68395.1"/>
    <property type="molecule type" value="Genomic_DNA"/>
</dbReference>
<evidence type="ECO:0000256" key="6">
    <source>
        <dbReference type="ARBA" id="ARBA00023136"/>
    </source>
</evidence>
<sequence>MALYRKAALEAQAANPYGKVLLTQPASMLFPTLCCVVFAAALIAFLAFGSFTRHQTARGHLEPASGLAKVFSPHAGLVVEQRVQEGQSVAKGDVLFVVSSDYAPGTNGFKPPRNGTDYSVSKVAELRGQRVLLDEQIASQRARLSLSRQSVDTYRDLLRKHYVSAEQLQAKQADLLEQEGRLKALDRERLALSRALAEQFVSITATQSGTVTALSVANGQHVDPARPLLSIVPQDSPLQVSLYAPSRAVGFVAAGDGVLLRFDAYPYQKFGQYGGVVSWVSRTALSPREIGALGVSPESVEPLYEIRVQPDAQTVRAYGATHPLQPGMAVEADIRIERRRLYEWILDPLYALTRST</sequence>
<dbReference type="GO" id="GO:0009306">
    <property type="term" value="P:protein secretion"/>
    <property type="evidence" value="ECO:0007669"/>
    <property type="project" value="InterPro"/>
</dbReference>
<evidence type="ECO:0000313" key="9">
    <source>
        <dbReference type="EMBL" id="EIT68395.1"/>
    </source>
</evidence>
<dbReference type="PANTHER" id="PTHR30386">
    <property type="entry name" value="MEMBRANE FUSION SUBUNIT OF EMRAB-TOLC MULTIDRUG EFFLUX PUMP"/>
    <property type="match status" value="1"/>
</dbReference>
<evidence type="ECO:0000256" key="5">
    <source>
        <dbReference type="ARBA" id="ARBA00022989"/>
    </source>
</evidence>
<keyword evidence="6 7" id="KW-0472">Membrane</keyword>
<dbReference type="InterPro" id="IPR006144">
    <property type="entry name" value="Secretion_HlyD_CS"/>
</dbReference>
<dbReference type="PROSITE" id="PS00543">
    <property type="entry name" value="HLYD_FAMILY"/>
    <property type="match status" value="1"/>
</dbReference>
<accession>I8T386</accession>
<protein>
    <recommendedName>
        <fullName evidence="8">AprE-like beta-barrel domain-containing protein</fullName>
    </recommendedName>
</protein>
<dbReference type="GO" id="GO:0016020">
    <property type="term" value="C:membrane"/>
    <property type="evidence" value="ECO:0007669"/>
    <property type="project" value="UniProtKB-SubCell"/>
</dbReference>
<comment type="caution">
    <text evidence="9">The sequence shown here is derived from an EMBL/GenBank/DDBJ whole genome shotgun (WGS) entry which is preliminary data.</text>
</comment>
<evidence type="ECO:0000256" key="4">
    <source>
        <dbReference type="ARBA" id="ARBA00022692"/>
    </source>
</evidence>
<dbReference type="Gene3D" id="2.40.30.170">
    <property type="match status" value="1"/>
</dbReference>
<dbReference type="Proteomes" id="UP000003704">
    <property type="component" value="Unassembled WGS sequence"/>
</dbReference>
<keyword evidence="5 7" id="KW-1133">Transmembrane helix</keyword>
<dbReference type="OrthoDB" id="9775513at2"/>
<comment type="similarity">
    <text evidence="2">Belongs to the membrane fusion protein (MFP) (TC 8.A.1) family.</text>
</comment>
<dbReference type="Pfam" id="PF26002">
    <property type="entry name" value="Beta-barrel_AprE"/>
    <property type="match status" value="1"/>
</dbReference>
<name>I8T386_9GAMM</name>
<dbReference type="Gene3D" id="2.40.50.100">
    <property type="match status" value="1"/>
</dbReference>
<evidence type="ECO:0000256" key="7">
    <source>
        <dbReference type="SAM" id="Phobius"/>
    </source>
</evidence>
<dbReference type="RefSeq" id="WP_007186527.1">
    <property type="nucleotide sequence ID" value="NZ_AKGD01000003.1"/>
</dbReference>
<keyword evidence="3" id="KW-0813">Transport</keyword>
<evidence type="ECO:0000256" key="1">
    <source>
        <dbReference type="ARBA" id="ARBA00004167"/>
    </source>
</evidence>
<dbReference type="AlphaFoldDB" id="I8T386"/>
<dbReference type="InterPro" id="IPR058982">
    <property type="entry name" value="Beta-barrel_AprE"/>
</dbReference>
<dbReference type="InterPro" id="IPR050739">
    <property type="entry name" value="MFP"/>
</dbReference>
<gene>
    <name evidence="9" type="ORF">WQQ_35900</name>
</gene>
<proteinExistence type="inferred from homology"/>
<dbReference type="PATRIC" id="fig|1172194.4.peg.3483"/>
<evidence type="ECO:0000259" key="8">
    <source>
        <dbReference type="Pfam" id="PF26002"/>
    </source>
</evidence>
<keyword evidence="10" id="KW-1185">Reference proteome</keyword>
<dbReference type="SUPFAM" id="SSF111369">
    <property type="entry name" value="HlyD-like secretion proteins"/>
    <property type="match status" value="1"/>
</dbReference>
<feature type="transmembrane region" description="Helical" evidence="7">
    <location>
        <begin position="28"/>
        <end position="48"/>
    </location>
</feature>
<dbReference type="PANTHER" id="PTHR30386:SF28">
    <property type="entry name" value="EXPORTED PROTEIN"/>
    <property type="match status" value="1"/>
</dbReference>
<organism evidence="9 10">
    <name type="scientific">Hydrocarboniphaga effusa AP103</name>
    <dbReference type="NCBI Taxonomy" id="1172194"/>
    <lineage>
        <taxon>Bacteria</taxon>
        <taxon>Pseudomonadati</taxon>
        <taxon>Pseudomonadota</taxon>
        <taxon>Gammaproteobacteria</taxon>
        <taxon>Nevskiales</taxon>
        <taxon>Nevskiaceae</taxon>
        <taxon>Hydrocarboniphaga</taxon>
    </lineage>
</organism>
<keyword evidence="4 7" id="KW-0812">Transmembrane</keyword>
<reference evidence="9 10" key="1">
    <citation type="journal article" date="2012" name="J. Bacteriol.">
        <title>Genome Sequence of n-Alkane-Degrading Hydrocarboniphaga effusa Strain AP103T (ATCC BAA-332T).</title>
        <authorList>
            <person name="Chang H.K."/>
            <person name="Zylstra G.J."/>
            <person name="Chae J.C."/>
        </authorList>
    </citation>
    <scope>NUCLEOTIDE SEQUENCE [LARGE SCALE GENOMIC DNA]</scope>
    <source>
        <strain evidence="9 10">AP103</strain>
    </source>
</reference>
<dbReference type="STRING" id="1172194.WQQ_35900"/>
<comment type="subcellular location">
    <subcellularLocation>
        <location evidence="1">Membrane</location>
        <topology evidence="1">Single-pass membrane protein</topology>
    </subcellularLocation>
</comment>
<evidence type="ECO:0000256" key="3">
    <source>
        <dbReference type="ARBA" id="ARBA00022448"/>
    </source>
</evidence>
<evidence type="ECO:0000313" key="10">
    <source>
        <dbReference type="Proteomes" id="UP000003704"/>
    </source>
</evidence>
<feature type="domain" description="AprE-like beta-barrel" evidence="8">
    <location>
        <begin position="242"/>
        <end position="336"/>
    </location>
</feature>